<feature type="domain" description="Phosphatidic acid phosphatase type 2/haloperoxidase" evidence="2">
    <location>
        <begin position="88"/>
        <end position="201"/>
    </location>
</feature>
<evidence type="ECO:0000313" key="4">
    <source>
        <dbReference type="Proteomes" id="UP001596620"/>
    </source>
</evidence>
<name>A0ABW2UY49_9BACI</name>
<dbReference type="SMART" id="SM00014">
    <property type="entry name" value="acidPPc"/>
    <property type="match status" value="1"/>
</dbReference>
<keyword evidence="1" id="KW-1133">Transmembrane helix</keyword>
<evidence type="ECO:0000259" key="2">
    <source>
        <dbReference type="SMART" id="SM00014"/>
    </source>
</evidence>
<evidence type="ECO:0000256" key="1">
    <source>
        <dbReference type="SAM" id="Phobius"/>
    </source>
</evidence>
<feature type="transmembrane region" description="Helical" evidence="1">
    <location>
        <begin position="88"/>
        <end position="109"/>
    </location>
</feature>
<feature type="transmembrane region" description="Helical" evidence="1">
    <location>
        <begin position="186"/>
        <end position="207"/>
    </location>
</feature>
<dbReference type="RefSeq" id="WP_382358775.1">
    <property type="nucleotide sequence ID" value="NZ_JBHTGR010000017.1"/>
</dbReference>
<dbReference type="InterPro" id="IPR000326">
    <property type="entry name" value="PAP2/HPO"/>
</dbReference>
<evidence type="ECO:0000313" key="3">
    <source>
        <dbReference type="EMBL" id="MFC7747257.1"/>
    </source>
</evidence>
<keyword evidence="4" id="KW-1185">Reference proteome</keyword>
<feature type="transmembrane region" description="Helical" evidence="1">
    <location>
        <begin position="129"/>
        <end position="147"/>
    </location>
</feature>
<organism evidence="3 4">
    <name type="scientific">Lentibacillus kimchii</name>
    <dbReference type="NCBI Taxonomy" id="1542911"/>
    <lineage>
        <taxon>Bacteria</taxon>
        <taxon>Bacillati</taxon>
        <taxon>Bacillota</taxon>
        <taxon>Bacilli</taxon>
        <taxon>Bacillales</taxon>
        <taxon>Bacillaceae</taxon>
        <taxon>Lentibacillus</taxon>
    </lineage>
</organism>
<dbReference type="EMBL" id="JBHTGR010000017">
    <property type="protein sequence ID" value="MFC7747257.1"/>
    <property type="molecule type" value="Genomic_DNA"/>
</dbReference>
<keyword evidence="1" id="KW-0472">Membrane</keyword>
<keyword evidence="1" id="KW-0812">Transmembrane</keyword>
<accession>A0ABW2UY49</accession>
<feature type="transmembrane region" description="Helical" evidence="1">
    <location>
        <begin position="159"/>
        <end position="180"/>
    </location>
</feature>
<dbReference type="CDD" id="cd03392">
    <property type="entry name" value="PAP2_like_2"/>
    <property type="match status" value="1"/>
</dbReference>
<feature type="transmembrane region" description="Helical" evidence="1">
    <location>
        <begin position="7"/>
        <end position="28"/>
    </location>
</feature>
<dbReference type="PANTHER" id="PTHR14969">
    <property type="entry name" value="SPHINGOSINE-1-PHOSPHATE PHOSPHOHYDROLASE"/>
    <property type="match status" value="1"/>
</dbReference>
<dbReference type="PANTHER" id="PTHR14969:SF13">
    <property type="entry name" value="AT30094P"/>
    <property type="match status" value="1"/>
</dbReference>
<dbReference type="Gene3D" id="1.20.144.10">
    <property type="entry name" value="Phosphatidic acid phosphatase type 2/haloperoxidase"/>
    <property type="match status" value="2"/>
</dbReference>
<feature type="transmembrane region" description="Helical" evidence="1">
    <location>
        <begin position="54"/>
        <end position="81"/>
    </location>
</feature>
<sequence>MPVFQKRIFLGFCMVVAAVLFLVIGLSYKQPWLLAFDEQMQSYLYNFLGSSGEAIFVVITYMGSAYVSYPMLVILACVLLVQKRYWLTLLFVLNLLGVRLCNWLLKAVFERPRPEITHLVQVSSDSFPSGHAMNSIAFFGFLAFLLFRAMKSMSKPSGWVWMSAVGLIGLIGFSRVYLGVHYLSDVLGGLLAGGAWLFFSIFLYTYLPEHDRFIKPVRKAAHDSQY</sequence>
<dbReference type="SUPFAM" id="SSF48317">
    <property type="entry name" value="Acid phosphatase/Vanadium-dependent haloperoxidase"/>
    <property type="match status" value="1"/>
</dbReference>
<reference evidence="4" key="1">
    <citation type="journal article" date="2019" name="Int. J. Syst. Evol. Microbiol.">
        <title>The Global Catalogue of Microorganisms (GCM) 10K type strain sequencing project: providing services to taxonomists for standard genome sequencing and annotation.</title>
        <authorList>
            <consortium name="The Broad Institute Genomics Platform"/>
            <consortium name="The Broad Institute Genome Sequencing Center for Infectious Disease"/>
            <person name="Wu L."/>
            <person name="Ma J."/>
        </authorList>
    </citation>
    <scope>NUCLEOTIDE SEQUENCE [LARGE SCALE GENOMIC DNA]</scope>
    <source>
        <strain evidence="4">JCM 30234</strain>
    </source>
</reference>
<gene>
    <name evidence="3" type="ORF">ACFQU8_08410</name>
</gene>
<dbReference type="Pfam" id="PF01569">
    <property type="entry name" value="PAP2"/>
    <property type="match status" value="1"/>
</dbReference>
<proteinExistence type="predicted"/>
<comment type="caution">
    <text evidence="3">The sequence shown here is derived from an EMBL/GenBank/DDBJ whole genome shotgun (WGS) entry which is preliminary data.</text>
</comment>
<dbReference type="InterPro" id="IPR036938">
    <property type="entry name" value="PAP2/HPO_sf"/>
</dbReference>
<dbReference type="Proteomes" id="UP001596620">
    <property type="component" value="Unassembled WGS sequence"/>
</dbReference>
<protein>
    <submittedName>
        <fullName evidence="3">Phosphatase PAP2 family protein</fullName>
    </submittedName>
</protein>